<evidence type="ECO:0000313" key="4">
    <source>
        <dbReference type="RefSeq" id="XP_008455720.1"/>
    </source>
</evidence>
<dbReference type="RefSeq" id="XP_050945343.1">
    <property type="nucleotide sequence ID" value="XM_051089386.1"/>
</dbReference>
<feature type="region of interest" description="Disordered" evidence="1">
    <location>
        <begin position="1"/>
        <end position="344"/>
    </location>
</feature>
<protein>
    <submittedName>
        <fullName evidence="4">Arginine/serine-rich coiled-coil protein 2 isoform X1</fullName>
    </submittedName>
    <submittedName>
        <fullName evidence="5">Uncharacterized protein LOC103495825 isoform X1</fullName>
    </submittedName>
</protein>
<dbReference type="AlphaFoldDB" id="A0A1S3C287"/>
<accession>A0A1S3C287</accession>
<dbReference type="EnsemblPlants" id="MELO3C019097.2.1">
    <property type="protein sequence ID" value="MELO3C019097.2.1"/>
    <property type="gene ID" value="MELO3C019097.2"/>
</dbReference>
<dbReference type="Gramene" id="MELO3C019097.2.1">
    <property type="protein sequence ID" value="MELO3C019097.2.1"/>
    <property type="gene ID" value="MELO3C019097.2"/>
</dbReference>
<organism evidence="3 4">
    <name type="scientific">Cucumis melo</name>
    <name type="common">Muskmelon</name>
    <dbReference type="NCBI Taxonomy" id="3656"/>
    <lineage>
        <taxon>Eukaryota</taxon>
        <taxon>Viridiplantae</taxon>
        <taxon>Streptophyta</taxon>
        <taxon>Embryophyta</taxon>
        <taxon>Tracheophyta</taxon>
        <taxon>Spermatophyta</taxon>
        <taxon>Magnoliopsida</taxon>
        <taxon>eudicotyledons</taxon>
        <taxon>Gunneridae</taxon>
        <taxon>Pentapetalae</taxon>
        <taxon>rosids</taxon>
        <taxon>fabids</taxon>
        <taxon>Cucurbitales</taxon>
        <taxon>Cucurbitaceae</taxon>
        <taxon>Benincaseae</taxon>
        <taxon>Cucumis</taxon>
    </lineage>
</organism>
<dbReference type="PANTHER" id="PTHR22426">
    <property type="entry name" value="ARGININE_SERINE-RICH COILED-COIL PROTEIN 2"/>
    <property type="match status" value="1"/>
</dbReference>
<dbReference type="RefSeq" id="XP_008455720.1">
    <property type="nucleotide sequence ID" value="XM_008457498.2"/>
</dbReference>
<feature type="compositionally biased region" description="Basic and acidic residues" evidence="1">
    <location>
        <begin position="36"/>
        <end position="92"/>
    </location>
</feature>
<dbReference type="Proteomes" id="UP001652600">
    <property type="component" value="Chromosome 8"/>
</dbReference>
<evidence type="ECO:0000313" key="3">
    <source>
        <dbReference type="Proteomes" id="UP001652600"/>
    </source>
</evidence>
<dbReference type="GeneID" id="103495825"/>
<feature type="compositionally biased region" description="Basic and acidic residues" evidence="1">
    <location>
        <begin position="100"/>
        <end position="180"/>
    </location>
</feature>
<dbReference type="PANTHER" id="PTHR22426:SF2">
    <property type="entry name" value="ARGININE_SERINE-RICH COILED-COIL PROTEIN 2"/>
    <property type="match status" value="1"/>
</dbReference>
<reference evidence="4" key="2">
    <citation type="submission" date="2025-04" db="UniProtKB">
        <authorList>
            <consortium name="RefSeq"/>
        </authorList>
    </citation>
    <scope>IDENTIFICATION</scope>
    <source>
        <tissue evidence="5">Stem</tissue>
    </source>
</reference>
<evidence type="ECO:0000256" key="1">
    <source>
        <dbReference type="SAM" id="MobiDB-lite"/>
    </source>
</evidence>
<name>A0A1S3C287_CUCME</name>
<reference evidence="2" key="1">
    <citation type="submission" date="2023-03" db="UniProtKB">
        <authorList>
            <consortium name="EnsemblPlants"/>
        </authorList>
    </citation>
    <scope>IDENTIFICATION</scope>
</reference>
<gene>
    <name evidence="4 5" type="primary">LOC103495825</name>
    <name evidence="2" type="synonym">103495825</name>
</gene>
<dbReference type="eggNOG" id="ENOG502QRYB">
    <property type="taxonomic scope" value="Eukaryota"/>
</dbReference>
<evidence type="ECO:0000313" key="2">
    <source>
        <dbReference type="EnsemblPlants" id="MELO3C019097.2.1"/>
    </source>
</evidence>
<dbReference type="InParanoid" id="A0A1S3C287"/>
<sequence>MENNGIKAEFRKPSSETAGRKYRRRSSVSGSSSSDESPKRDRSSSPKLLRDDASKDSERKPRRKEDERDLNKDSRNHHSRGSDSYRYSDRKSSRSLHGYSRHDDYARHDKYADEERDYERVSSRSNRDSKGSAHYDHTRRESEHSRSREYFRDVEKGSRDKYDASGHRSRDGDSLSERHGSGGRRHASFEEMEKHRNARDRDGRDEKRDNMKHSGDYKNERVLSHDDARGNRYDSLLGRDESKHRTKEIHKNDRKDLDDEKSSKEERKHDARETHWDKVQGKELKGKYDGKGVFVDENQGLPAKKPKLFSSGKEVNHEEDADENQSSTSKKEQDGKMSLGQGESGDSDFAADFSAAKVAAMKAAELVNKNLVGVGYMTTDQKKKLLWGSKKSTAVEESGHQWDTALFNDRERQEKFNKLMSLRLPWCLWPIVGCEGRAEDGVPTDQPRWQRTSPCRKAKGAPDGFRKTIHCWTSQKRRSNCWIRSLSLVAIGCGLFLWFDEIVTRTFSLCCCTRVMLNVLSTTFNGMFLPSTPRLKTIEQGPCAFMKVRKSSGYLQFLNLPPSFFTYELGFLFVFPRLTKSKSGKQCSYF</sequence>
<evidence type="ECO:0000313" key="5">
    <source>
        <dbReference type="RefSeq" id="XP_050945343.1"/>
    </source>
</evidence>
<dbReference type="KEGG" id="cmo:103495825"/>
<keyword evidence="3" id="KW-1185">Reference proteome</keyword>
<proteinExistence type="predicted"/>
<feature type="compositionally biased region" description="Basic and acidic residues" evidence="1">
    <location>
        <begin position="187"/>
        <end position="290"/>
    </location>
</feature>